<evidence type="ECO:0000256" key="2">
    <source>
        <dbReference type="SAM" id="MobiDB-lite"/>
    </source>
</evidence>
<dbReference type="Pfam" id="PF02195">
    <property type="entry name" value="ParB_N"/>
    <property type="match status" value="1"/>
</dbReference>
<dbReference type="NCBIfam" id="TIGR00180">
    <property type="entry name" value="parB_part"/>
    <property type="match status" value="1"/>
</dbReference>
<feature type="compositionally biased region" description="Acidic residues" evidence="2">
    <location>
        <begin position="356"/>
        <end position="369"/>
    </location>
</feature>
<keyword evidence="5" id="KW-1185">Reference proteome</keyword>
<evidence type="ECO:0000313" key="5">
    <source>
        <dbReference type="Proteomes" id="UP000689967"/>
    </source>
</evidence>
<evidence type="ECO:0000256" key="1">
    <source>
        <dbReference type="ARBA" id="ARBA00006295"/>
    </source>
</evidence>
<name>A0ABS6H5K8_9PROT</name>
<dbReference type="PANTHER" id="PTHR33375:SF7">
    <property type="entry name" value="CHROMOSOME 2-PARTITIONING PROTEIN PARB-RELATED"/>
    <property type="match status" value="1"/>
</dbReference>
<protein>
    <submittedName>
        <fullName evidence="4">ParB/RepB/Spo0J family partition protein</fullName>
    </submittedName>
</protein>
<evidence type="ECO:0000259" key="3">
    <source>
        <dbReference type="SMART" id="SM00470"/>
    </source>
</evidence>
<dbReference type="SMART" id="SM00470">
    <property type="entry name" value="ParB"/>
    <property type="match status" value="1"/>
</dbReference>
<dbReference type="InterPro" id="IPR003115">
    <property type="entry name" value="ParB_N"/>
</dbReference>
<dbReference type="Proteomes" id="UP000689967">
    <property type="component" value="Unassembled WGS sequence"/>
</dbReference>
<reference evidence="4 5" key="1">
    <citation type="submission" date="2021-01" db="EMBL/GenBank/DDBJ databases">
        <title>Roseomonas sp. nov, a bacterium isolated from an oil production mixture in Yumen Oilfield.</title>
        <authorList>
            <person name="Wu D."/>
        </authorList>
    </citation>
    <scope>NUCLEOTIDE SEQUENCE [LARGE SCALE GENOMIC DNA]</scope>
    <source>
        <strain evidence="4 5">ROY-5-3</strain>
    </source>
</reference>
<feature type="region of interest" description="Disordered" evidence="2">
    <location>
        <begin position="315"/>
        <end position="380"/>
    </location>
</feature>
<accession>A0ABS6H5K8</accession>
<feature type="domain" description="ParB-like N-terminal" evidence="3">
    <location>
        <begin position="11"/>
        <end position="105"/>
    </location>
</feature>
<dbReference type="PANTHER" id="PTHR33375">
    <property type="entry name" value="CHROMOSOME-PARTITIONING PROTEIN PARB-RELATED"/>
    <property type="match status" value="1"/>
</dbReference>
<comment type="caution">
    <text evidence="4">The sequence shown here is derived from an EMBL/GenBank/DDBJ whole genome shotgun (WGS) entry which is preliminary data.</text>
</comment>
<dbReference type="InterPro" id="IPR004437">
    <property type="entry name" value="ParB/RepB/Spo0J"/>
</dbReference>
<dbReference type="EMBL" id="JAERQM010000002">
    <property type="protein sequence ID" value="MBU8543967.1"/>
    <property type="molecule type" value="Genomic_DNA"/>
</dbReference>
<gene>
    <name evidence="4" type="ORF">JJQ90_09645</name>
</gene>
<comment type="similarity">
    <text evidence="1">Belongs to the ParB family.</text>
</comment>
<dbReference type="InterPro" id="IPR050336">
    <property type="entry name" value="Chromosome_partition/occlusion"/>
</dbReference>
<sequence length="744" mass="80177">MTARPNSGLALTIPLASIVVPEDGLRRVRATAQQDANLLSTVQALGLLVPIIVRPHPADAALWLLVDGRRRLAAAKAAELETIAAVERADLTDADATAIEAAANIQRAALAPVDQWRAIRQLQDLGWTLDMAAEALGLSQRLARRLDKLSRLHPTVLAAIEAHGMPHADYLAIMAMAPLDVQAAAMAKTPEGHEPAWHFIAHACSQRRIFRERAIFDTDLAGVVFEEDLFAEPGTPAQFATTDIEGFMEAQRAALAKRVEDSRGRLQIATVDKHGDAKLPKGWQHTGGWTFGDAKMPRGITGFVWVDANGDVRSEAARAPATERPATRVKAPLPAGHDTPPAEDTPEPDAGRGDDHDDDDDADAGEADEPPPPPAPKPRLTEAGRQLLAELRTDALRAALRDRPAPATPALALLLLALSARNLTVHGERGNKYGRTDFEDIAAATFAAFAEPDARRHREMLDHIAREAVARILICDQTKAGNGSGPAAEWIGMLVGAGAVMPRLDRADLLATLSADTLRELAQAAEIKPGKVGTMRAALTGNTPNMHLAETAFGAPLPELEPEPAPCDRAAGADRCHCGWRTSDGDTAEDCALATWQAQMRRLGLARAPEPPPAPPPEAPRACPWDGASPCPARAEDHCQHACDRRAAYDRWIVDDAARATRQQHEAQRAADATVFDAPRDPVTCGWDGETICRDEGTTVCHKLCDRHAKYATWVTTPIGKAARRRLDNAEARKRMREGRRIAP</sequence>
<dbReference type="RefSeq" id="WP_216874718.1">
    <property type="nucleotide sequence ID" value="NZ_JAERQM010000002.1"/>
</dbReference>
<evidence type="ECO:0000313" key="4">
    <source>
        <dbReference type="EMBL" id="MBU8543967.1"/>
    </source>
</evidence>
<organism evidence="4 5">
    <name type="scientific">Falsiroseomonas oleicola</name>
    <dbReference type="NCBI Taxonomy" id="2801474"/>
    <lineage>
        <taxon>Bacteria</taxon>
        <taxon>Pseudomonadati</taxon>
        <taxon>Pseudomonadota</taxon>
        <taxon>Alphaproteobacteria</taxon>
        <taxon>Acetobacterales</taxon>
        <taxon>Roseomonadaceae</taxon>
        <taxon>Falsiroseomonas</taxon>
    </lineage>
</organism>
<proteinExistence type="inferred from homology"/>